<comment type="caution">
    <text evidence="3">The sequence shown here is derived from an EMBL/GenBank/DDBJ whole genome shotgun (WGS) entry which is preliminary data.</text>
</comment>
<accession>A0A154L413</accession>
<dbReference type="Pfam" id="PF11924">
    <property type="entry name" value="IAT_beta"/>
    <property type="match status" value="1"/>
</dbReference>
<dbReference type="RefSeq" id="WP_062951923.1">
    <property type="nucleotide sequence ID" value="NZ_LPVY01000013.1"/>
</dbReference>
<evidence type="ECO:0000256" key="1">
    <source>
        <dbReference type="SAM" id="SignalP"/>
    </source>
</evidence>
<dbReference type="SUPFAM" id="SSF51126">
    <property type="entry name" value="Pectin lyase-like"/>
    <property type="match status" value="1"/>
</dbReference>
<name>A0A154L413_9PROT</name>
<dbReference type="AlphaFoldDB" id="A0A154L413"/>
<gene>
    <name evidence="3" type="ORF">AUP42_19245</name>
</gene>
<reference evidence="3 4" key="1">
    <citation type="submission" date="2015-12" db="EMBL/GenBank/DDBJ databases">
        <title>Genome sequence of Thalassospira lucentensis MCCC 1A02072.</title>
        <authorList>
            <person name="Lu L."/>
            <person name="Lai Q."/>
            <person name="Shao Z."/>
            <person name="Qian P."/>
        </authorList>
    </citation>
    <scope>NUCLEOTIDE SEQUENCE [LARGE SCALE GENOMIC DNA]</scope>
    <source>
        <strain evidence="3 4">MCCC 1A02072</strain>
    </source>
</reference>
<evidence type="ECO:0000259" key="2">
    <source>
        <dbReference type="Pfam" id="PF11924"/>
    </source>
</evidence>
<keyword evidence="1" id="KW-0732">Signal</keyword>
<feature type="chain" id="PRO_5007596951" description="Inverse autotransporter beta-domain domain-containing protein" evidence="1">
    <location>
        <begin position="29"/>
        <end position="539"/>
    </location>
</feature>
<organism evidence="3 4">
    <name type="scientific">Thalassospira lucentensis</name>
    <dbReference type="NCBI Taxonomy" id="168935"/>
    <lineage>
        <taxon>Bacteria</taxon>
        <taxon>Pseudomonadati</taxon>
        <taxon>Pseudomonadota</taxon>
        <taxon>Alphaproteobacteria</taxon>
        <taxon>Rhodospirillales</taxon>
        <taxon>Thalassospiraceae</taxon>
        <taxon>Thalassospira</taxon>
    </lineage>
</organism>
<dbReference type="InterPro" id="IPR011050">
    <property type="entry name" value="Pectin_lyase_fold/virulence"/>
</dbReference>
<evidence type="ECO:0000313" key="3">
    <source>
        <dbReference type="EMBL" id="KZB63938.1"/>
    </source>
</evidence>
<dbReference type="InterPro" id="IPR038177">
    <property type="entry name" value="IAT_beta_sf"/>
</dbReference>
<feature type="signal peptide" evidence="1">
    <location>
        <begin position="1"/>
        <end position="28"/>
    </location>
</feature>
<feature type="domain" description="Inverse autotransporter beta-domain" evidence="2">
    <location>
        <begin position="46"/>
        <end position="209"/>
    </location>
</feature>
<dbReference type="Gene3D" id="2.40.160.160">
    <property type="entry name" value="Inverse autotransporter, beta-domain"/>
    <property type="match status" value="1"/>
</dbReference>
<dbReference type="EMBL" id="LPVY01000013">
    <property type="protein sequence ID" value="KZB63938.1"/>
    <property type="molecule type" value="Genomic_DNA"/>
</dbReference>
<dbReference type="InterPro" id="IPR012334">
    <property type="entry name" value="Pectin_lyas_fold"/>
</dbReference>
<dbReference type="Gene3D" id="2.160.20.10">
    <property type="entry name" value="Single-stranded right-handed beta-helix, Pectin lyase-like"/>
    <property type="match status" value="1"/>
</dbReference>
<sequence length="539" mass="57010">MKSVNLHGLLTAWLALLVVDGTSNAVIAQDQDVPKWGSHIDFEGKAGTERSLGEGDMFIPLLQNNDSMLFANFRARFDDDNGREGNFGLGIRHMHESGWNLGGIAYFDRRESEWGNYFNQVTLGAEALSTDWDFRTNAYVPQGSRVRNVDALNEVSLSGTTISFRGGEERSMAGFDGEIGWRLPVYEPEEPQQIRLFAGGYHFFADEVADITGPRLRAEMAFDEVPWLWDGSRFSIGSEWQHDNPRGSQGFVTARLRIPLQFFGSGRKRLTPMERRMTDPVIRDIDIVSQSGAFGPVETATGTADGQTLTVITSSSVANTAALNTALDTAGANTVIIGGTIDVTTQVNMVAGQTLVGSGNITVKSPSGREAILTVSGGKIAATDQNSPYALLMRDNTKLIGMTVSNSDNGGTGIFAVRADNTTGVTIENSTLTAFGAAGGGVGIDARNSTNLVVRNNTISPSSNTAGAVGIIISNSTNPTIANNAFSFSTGTLKTVISSSGAGTTSFNAASTGNTTNDGSCNLSGATTGSVGFSTINCQ</sequence>
<proteinExistence type="predicted"/>
<protein>
    <recommendedName>
        <fullName evidence="2">Inverse autotransporter beta-domain domain-containing protein</fullName>
    </recommendedName>
</protein>
<dbReference type="InterPro" id="IPR024519">
    <property type="entry name" value="IAT_beta"/>
</dbReference>
<dbReference type="OrthoDB" id="8320584at2"/>
<dbReference type="Proteomes" id="UP000076335">
    <property type="component" value="Unassembled WGS sequence"/>
</dbReference>
<evidence type="ECO:0000313" key="4">
    <source>
        <dbReference type="Proteomes" id="UP000076335"/>
    </source>
</evidence>